<reference evidence="2 3" key="1">
    <citation type="submission" date="2022-03" db="EMBL/GenBank/DDBJ databases">
        <authorList>
            <person name="Nunn A."/>
            <person name="Chopra R."/>
            <person name="Nunn A."/>
            <person name="Contreras Garrido A."/>
        </authorList>
    </citation>
    <scope>NUCLEOTIDE SEQUENCE [LARGE SCALE GENOMIC DNA]</scope>
</reference>
<dbReference type="AlphaFoldDB" id="A0AAU9R969"/>
<organism evidence="2 3">
    <name type="scientific">Thlaspi arvense</name>
    <name type="common">Field penny-cress</name>
    <dbReference type="NCBI Taxonomy" id="13288"/>
    <lineage>
        <taxon>Eukaryota</taxon>
        <taxon>Viridiplantae</taxon>
        <taxon>Streptophyta</taxon>
        <taxon>Embryophyta</taxon>
        <taxon>Tracheophyta</taxon>
        <taxon>Spermatophyta</taxon>
        <taxon>Magnoliopsida</taxon>
        <taxon>eudicotyledons</taxon>
        <taxon>Gunneridae</taxon>
        <taxon>Pentapetalae</taxon>
        <taxon>rosids</taxon>
        <taxon>malvids</taxon>
        <taxon>Brassicales</taxon>
        <taxon>Brassicaceae</taxon>
        <taxon>Thlaspideae</taxon>
        <taxon>Thlaspi</taxon>
    </lineage>
</organism>
<gene>
    <name evidence="2" type="ORF">TAV2_LOCUS2103</name>
</gene>
<proteinExistence type="predicted"/>
<evidence type="ECO:0000313" key="3">
    <source>
        <dbReference type="Proteomes" id="UP000836841"/>
    </source>
</evidence>
<feature type="compositionally biased region" description="Basic and acidic residues" evidence="1">
    <location>
        <begin position="72"/>
        <end position="82"/>
    </location>
</feature>
<feature type="region of interest" description="Disordered" evidence="1">
    <location>
        <begin position="72"/>
        <end position="95"/>
    </location>
</feature>
<keyword evidence="3" id="KW-1185">Reference proteome</keyword>
<dbReference type="Proteomes" id="UP000836841">
    <property type="component" value="Chromosome 1"/>
</dbReference>
<protein>
    <submittedName>
        <fullName evidence="2">Uncharacterized protein</fullName>
    </submittedName>
</protein>
<accession>A0AAU9R969</accession>
<sequence>MDKDKGEDAEGIITSLEEYRKGVEEMQLEVTRTFANFEARLEPKMSGLAQAVEKTKKETLEAIKSMFAEFQARRDSEMRESAETALGSTKAGREI</sequence>
<evidence type="ECO:0000256" key="1">
    <source>
        <dbReference type="SAM" id="MobiDB-lite"/>
    </source>
</evidence>
<name>A0AAU9R969_THLAR</name>
<dbReference type="EMBL" id="OU466857">
    <property type="protein sequence ID" value="CAH2036374.1"/>
    <property type="molecule type" value="Genomic_DNA"/>
</dbReference>
<evidence type="ECO:0000313" key="2">
    <source>
        <dbReference type="EMBL" id="CAH2036374.1"/>
    </source>
</evidence>